<reference evidence="4" key="1">
    <citation type="submission" date="2010-05" db="EMBL/GenBank/DDBJ databases">
        <title>The complete genome of Truepera radiovictris DSM 17093.</title>
        <authorList>
            <consortium name="US DOE Joint Genome Institute (JGI-PGF)"/>
            <person name="Lucas S."/>
            <person name="Copeland A."/>
            <person name="Lapidus A."/>
            <person name="Glavina del Rio T."/>
            <person name="Dalin E."/>
            <person name="Tice H."/>
            <person name="Bruce D."/>
            <person name="Goodwin L."/>
            <person name="Pitluck S."/>
            <person name="Kyrpides N."/>
            <person name="Mavromatis K."/>
            <person name="Ovchinnikova G."/>
            <person name="Munk A.C."/>
            <person name="Detter J.C."/>
            <person name="Han C."/>
            <person name="Tapia R."/>
            <person name="Land M."/>
            <person name="Hauser L."/>
            <person name="Markowitz V."/>
            <person name="Cheng J.-F."/>
            <person name="Hugenholtz P."/>
            <person name="Woyke T."/>
            <person name="Wu D."/>
            <person name="Tindall B."/>
            <person name="Pomrenke H.G."/>
            <person name="Brambilla E."/>
            <person name="Klenk H.-P."/>
            <person name="Eisen J.A."/>
        </authorList>
    </citation>
    <scope>NUCLEOTIDE SEQUENCE [LARGE SCALE GENOMIC DNA]</scope>
    <source>
        <strain evidence="4">DSM 17093 / CIP 108686 / LMG 22925 / RQ-24</strain>
    </source>
</reference>
<evidence type="ECO:0000259" key="2">
    <source>
        <dbReference type="Pfam" id="PF00534"/>
    </source>
</evidence>
<dbReference type="CDD" id="cd03801">
    <property type="entry name" value="GT4_PimA-like"/>
    <property type="match status" value="1"/>
</dbReference>
<keyword evidence="4" id="KW-1185">Reference proteome</keyword>
<reference evidence="3 4" key="2">
    <citation type="journal article" date="2011" name="Stand. Genomic Sci.">
        <title>Complete genome sequence of Truepera radiovictrix type strain (RQ-24).</title>
        <authorList>
            <person name="Ivanova N."/>
            <person name="Rohde C."/>
            <person name="Munk C."/>
            <person name="Nolan M."/>
            <person name="Lucas S."/>
            <person name="Del Rio T.G."/>
            <person name="Tice H."/>
            <person name="Deshpande S."/>
            <person name="Cheng J.F."/>
            <person name="Tapia R."/>
            <person name="Han C."/>
            <person name="Goodwin L."/>
            <person name="Pitluck S."/>
            <person name="Liolios K."/>
            <person name="Mavromatis K."/>
            <person name="Mikhailova N."/>
            <person name="Pati A."/>
            <person name="Chen A."/>
            <person name="Palaniappan K."/>
            <person name="Land M."/>
            <person name="Hauser L."/>
            <person name="Chang Y.J."/>
            <person name="Jeffries C.D."/>
            <person name="Brambilla E."/>
            <person name="Rohde M."/>
            <person name="Goker M."/>
            <person name="Tindall B.J."/>
            <person name="Woyke T."/>
            <person name="Bristow J."/>
            <person name="Eisen J.A."/>
            <person name="Markowitz V."/>
            <person name="Hugenholtz P."/>
            <person name="Kyrpides N.C."/>
            <person name="Klenk H.P."/>
            <person name="Lapidus A."/>
        </authorList>
    </citation>
    <scope>NUCLEOTIDE SEQUENCE [LARGE SCALE GENOMIC DNA]</scope>
    <source>
        <strain evidence="4">DSM 17093 / CIP 108686 / LMG 22925 / RQ-24</strain>
    </source>
</reference>
<feature type="domain" description="Glycosyl transferase family 1" evidence="2">
    <location>
        <begin position="214"/>
        <end position="390"/>
    </location>
</feature>
<organism evidence="3 4">
    <name type="scientific">Truepera radiovictrix (strain DSM 17093 / CIP 108686 / LMG 22925 / RQ-24)</name>
    <dbReference type="NCBI Taxonomy" id="649638"/>
    <lineage>
        <taxon>Bacteria</taxon>
        <taxon>Thermotogati</taxon>
        <taxon>Deinococcota</taxon>
        <taxon>Deinococci</taxon>
        <taxon>Trueperales</taxon>
        <taxon>Trueperaceae</taxon>
        <taxon>Truepera</taxon>
    </lineage>
</organism>
<accession>D7CUU2</accession>
<dbReference type="CAZy" id="GT4">
    <property type="family name" value="Glycosyltransferase Family 4"/>
</dbReference>
<dbReference type="OrthoDB" id="9762705at2"/>
<dbReference type="PANTHER" id="PTHR46401:SF2">
    <property type="entry name" value="GLYCOSYLTRANSFERASE WBBK-RELATED"/>
    <property type="match status" value="1"/>
</dbReference>
<dbReference type="Proteomes" id="UP000000379">
    <property type="component" value="Chromosome"/>
</dbReference>
<dbReference type="GO" id="GO:0016757">
    <property type="term" value="F:glycosyltransferase activity"/>
    <property type="evidence" value="ECO:0007669"/>
    <property type="project" value="InterPro"/>
</dbReference>
<evidence type="ECO:0000256" key="1">
    <source>
        <dbReference type="ARBA" id="ARBA00022679"/>
    </source>
</evidence>
<dbReference type="HOGENOM" id="CLU_645170_0_0_0"/>
<protein>
    <submittedName>
        <fullName evidence="3">Glycosyl transferase group 1</fullName>
    </submittedName>
</protein>
<dbReference type="KEGG" id="tra:Trad_0951"/>
<proteinExistence type="predicted"/>
<evidence type="ECO:0000313" key="3">
    <source>
        <dbReference type="EMBL" id="ADI14083.1"/>
    </source>
</evidence>
<dbReference type="RefSeq" id="WP_013177454.1">
    <property type="nucleotide sequence ID" value="NC_014221.1"/>
</dbReference>
<gene>
    <name evidence="3" type="ordered locus">Trad_0951</name>
</gene>
<dbReference type="EMBL" id="CP002049">
    <property type="protein sequence ID" value="ADI14083.1"/>
    <property type="molecule type" value="Genomic_DNA"/>
</dbReference>
<dbReference type="Gene3D" id="3.40.50.2000">
    <property type="entry name" value="Glycogen Phosphorylase B"/>
    <property type="match status" value="1"/>
</dbReference>
<evidence type="ECO:0000313" key="4">
    <source>
        <dbReference type="Proteomes" id="UP000000379"/>
    </source>
</evidence>
<keyword evidence="1 3" id="KW-0808">Transferase</keyword>
<dbReference type="AlphaFoldDB" id="D7CUU2"/>
<dbReference type="STRING" id="649638.Trad_0951"/>
<dbReference type="PANTHER" id="PTHR46401">
    <property type="entry name" value="GLYCOSYLTRANSFERASE WBBK-RELATED"/>
    <property type="match status" value="1"/>
</dbReference>
<sequence length="442" mass="48807">MRALHLGTRFAGTDGVSLEAEKVAWALGTLGLEPFFCAGEVSKERTAAANTFCLPAMHFEDPAAAALGARMFGGGEDEGLRRDLRAAAVALADDLMEVVTTVRPDLLVIQNAWAIPMQLPLAEALALVATRTGLPCLSHEHDYFWERERFAAYADPAFLDTFFPFHAPNVRHLCINTPARRALHERRGLEARVLPNVMDFAHPAPGVDAYNADFREAIGLSEAHTLFLQPTRVVPRKGIELAIDLLAELADPAHVLVVTHRAGDEGLAYLRHLEAYAAVKRVELRYVAERVDESRRVEGDTKIYALSDIYPHADFVTYPSLYEGFGNALLETVYFRKPAFVNRYRVFETDIAPKGFRFVEISGAVTPEAVRAVAQLLEDPEAHREMVEHNYALALEHFSYDALKDVLAAEVAALGLSPVLGDPFGPPIPTAQGVHPHFRKRV</sequence>
<dbReference type="GO" id="GO:0009103">
    <property type="term" value="P:lipopolysaccharide biosynthetic process"/>
    <property type="evidence" value="ECO:0007669"/>
    <property type="project" value="TreeGrafter"/>
</dbReference>
<dbReference type="SUPFAM" id="SSF53756">
    <property type="entry name" value="UDP-Glycosyltransferase/glycogen phosphorylase"/>
    <property type="match status" value="1"/>
</dbReference>
<name>D7CUU2_TRURR</name>
<dbReference type="Pfam" id="PF00534">
    <property type="entry name" value="Glycos_transf_1"/>
    <property type="match status" value="1"/>
</dbReference>
<dbReference type="InterPro" id="IPR001296">
    <property type="entry name" value="Glyco_trans_1"/>
</dbReference>
<dbReference type="eggNOG" id="COG0438">
    <property type="taxonomic scope" value="Bacteria"/>
</dbReference>